<evidence type="ECO:0000313" key="4">
    <source>
        <dbReference type="EMBL" id="KZV88431.1"/>
    </source>
</evidence>
<keyword evidence="5" id="KW-1185">Reference proteome</keyword>
<gene>
    <name evidence="4" type="ORF">EXIGLDRAFT_722673</name>
</gene>
<feature type="region of interest" description="Disordered" evidence="1">
    <location>
        <begin position="18"/>
        <end position="51"/>
    </location>
</feature>
<evidence type="ECO:0000256" key="1">
    <source>
        <dbReference type="SAM" id="MobiDB-lite"/>
    </source>
</evidence>
<proteinExistence type="predicted"/>
<keyword evidence="2" id="KW-0812">Transmembrane</keyword>
<protein>
    <recommendedName>
        <fullName evidence="3">DUF6533 domain-containing protein</fullName>
    </recommendedName>
</protein>
<keyword evidence="2" id="KW-1133">Transmembrane helix</keyword>
<dbReference type="EMBL" id="KV426100">
    <property type="protein sequence ID" value="KZV88431.1"/>
    <property type="molecule type" value="Genomic_DNA"/>
</dbReference>
<accession>A0A165F5W4</accession>
<dbReference type="Pfam" id="PF20151">
    <property type="entry name" value="DUF6533"/>
    <property type="match status" value="1"/>
</dbReference>
<sequence length="398" mass="44262">MSSGNCVNCSKLKGHVYTRPNRPSRLRTPSLLAYPNDSGDSATPPRRPIPMPSDQCGFPHQSAEVNNGRLSVFVSDASVSAPMCAAPRPQKPEAPGYLFRTIRLPSVARSFFRPRMSPDEVLVLLERTQIVRYVHVTCAAVFAWEYALTFQAEYEFVWKAYWGAGKILFLLERYLVWPELAVVLFSDTANISAGRCHIVFGYTVWWTCFTVAIACLILIMRTWALWGAHRPTLLALLVMLSFGIIPSLYVSDLYIASAHFISLATLSPTQTGCALPQSGRSQWIAYVLSACFDLVILSMTVAKVHRGARRGVTSVISVLYRDGIIYFTCIFALSLLNLFLIATAPTQFIELLRIFHGVFHSILSCRVILHLRQASAVLEEDDDGAITITGTVSAWTWG</sequence>
<feature type="domain" description="DUF6533" evidence="3">
    <location>
        <begin position="133"/>
        <end position="176"/>
    </location>
</feature>
<keyword evidence="2" id="KW-0472">Membrane</keyword>
<dbReference type="Proteomes" id="UP000077266">
    <property type="component" value="Unassembled WGS sequence"/>
</dbReference>
<feature type="transmembrane region" description="Helical" evidence="2">
    <location>
        <begin position="232"/>
        <end position="250"/>
    </location>
</feature>
<dbReference type="InParanoid" id="A0A165F5W4"/>
<evidence type="ECO:0000313" key="5">
    <source>
        <dbReference type="Proteomes" id="UP000077266"/>
    </source>
</evidence>
<feature type="transmembrane region" description="Helical" evidence="2">
    <location>
        <begin position="323"/>
        <end position="345"/>
    </location>
</feature>
<dbReference type="AlphaFoldDB" id="A0A165F5W4"/>
<evidence type="ECO:0000256" key="2">
    <source>
        <dbReference type="SAM" id="Phobius"/>
    </source>
</evidence>
<name>A0A165F5W4_EXIGL</name>
<reference evidence="4 5" key="1">
    <citation type="journal article" date="2016" name="Mol. Biol. Evol.">
        <title>Comparative Genomics of Early-Diverging Mushroom-Forming Fungi Provides Insights into the Origins of Lignocellulose Decay Capabilities.</title>
        <authorList>
            <person name="Nagy L.G."/>
            <person name="Riley R."/>
            <person name="Tritt A."/>
            <person name="Adam C."/>
            <person name="Daum C."/>
            <person name="Floudas D."/>
            <person name="Sun H."/>
            <person name="Yadav J.S."/>
            <person name="Pangilinan J."/>
            <person name="Larsson K.H."/>
            <person name="Matsuura K."/>
            <person name="Barry K."/>
            <person name="Labutti K."/>
            <person name="Kuo R."/>
            <person name="Ohm R.A."/>
            <person name="Bhattacharya S.S."/>
            <person name="Shirouzu T."/>
            <person name="Yoshinaga Y."/>
            <person name="Martin F.M."/>
            <person name="Grigoriev I.V."/>
            <person name="Hibbett D.S."/>
        </authorList>
    </citation>
    <scope>NUCLEOTIDE SEQUENCE [LARGE SCALE GENOMIC DNA]</scope>
    <source>
        <strain evidence="4 5">HHB12029</strain>
    </source>
</reference>
<feature type="transmembrane region" description="Helical" evidence="2">
    <location>
        <begin position="283"/>
        <end position="302"/>
    </location>
</feature>
<dbReference type="OrthoDB" id="2745134at2759"/>
<dbReference type="InterPro" id="IPR045340">
    <property type="entry name" value="DUF6533"/>
</dbReference>
<feature type="transmembrane region" description="Helical" evidence="2">
    <location>
        <begin position="199"/>
        <end position="220"/>
    </location>
</feature>
<organism evidence="4 5">
    <name type="scientific">Exidia glandulosa HHB12029</name>
    <dbReference type="NCBI Taxonomy" id="1314781"/>
    <lineage>
        <taxon>Eukaryota</taxon>
        <taxon>Fungi</taxon>
        <taxon>Dikarya</taxon>
        <taxon>Basidiomycota</taxon>
        <taxon>Agaricomycotina</taxon>
        <taxon>Agaricomycetes</taxon>
        <taxon>Auriculariales</taxon>
        <taxon>Exidiaceae</taxon>
        <taxon>Exidia</taxon>
    </lineage>
</organism>
<evidence type="ECO:0000259" key="3">
    <source>
        <dbReference type="Pfam" id="PF20151"/>
    </source>
</evidence>